<dbReference type="GO" id="GO:0003964">
    <property type="term" value="F:RNA-directed DNA polymerase activity"/>
    <property type="evidence" value="ECO:0007669"/>
    <property type="project" value="UniProtKB-KW"/>
</dbReference>
<evidence type="ECO:0000256" key="2">
    <source>
        <dbReference type="ARBA" id="ARBA00022695"/>
    </source>
</evidence>
<evidence type="ECO:0000259" key="7">
    <source>
        <dbReference type="Pfam" id="PF17917"/>
    </source>
</evidence>
<dbReference type="Gene3D" id="3.30.70.270">
    <property type="match status" value="1"/>
</dbReference>
<feature type="domain" description="Reverse transcriptase RNase H-like" evidence="7">
    <location>
        <begin position="55"/>
        <end position="160"/>
    </location>
</feature>
<proteinExistence type="predicted"/>
<keyword evidence="2" id="KW-0548">Nucleotidyltransferase</keyword>
<comment type="caution">
    <text evidence="8">The sequence shown here is derived from an EMBL/GenBank/DDBJ whole genome shotgun (WGS) entry which is preliminary data.</text>
</comment>
<dbReference type="GO" id="GO:0016787">
    <property type="term" value="F:hydrolase activity"/>
    <property type="evidence" value="ECO:0007669"/>
    <property type="project" value="UniProtKB-KW"/>
</dbReference>
<reference evidence="8 9" key="1">
    <citation type="journal article" date="2021" name="Elife">
        <title>Chloroplast acquisition without the gene transfer in kleptoplastic sea slugs, Plakobranchus ocellatus.</title>
        <authorList>
            <person name="Maeda T."/>
            <person name="Takahashi S."/>
            <person name="Yoshida T."/>
            <person name="Shimamura S."/>
            <person name="Takaki Y."/>
            <person name="Nagai Y."/>
            <person name="Toyoda A."/>
            <person name="Suzuki Y."/>
            <person name="Arimoto A."/>
            <person name="Ishii H."/>
            <person name="Satoh N."/>
            <person name="Nishiyama T."/>
            <person name="Hasebe M."/>
            <person name="Maruyama T."/>
            <person name="Minagawa J."/>
            <person name="Obokata J."/>
            <person name="Shigenobu S."/>
        </authorList>
    </citation>
    <scope>NUCLEOTIDE SEQUENCE [LARGE SCALE GENOMIC DNA]</scope>
</reference>
<keyword evidence="3" id="KW-0540">Nuclease</keyword>
<keyword evidence="4" id="KW-0255">Endonuclease</keyword>
<dbReference type="CDD" id="cd09274">
    <property type="entry name" value="RNase_HI_RT_Ty3"/>
    <property type="match status" value="1"/>
</dbReference>
<dbReference type="PANTHER" id="PTHR37984">
    <property type="entry name" value="PROTEIN CBG26694"/>
    <property type="match status" value="1"/>
</dbReference>
<keyword evidence="5" id="KW-0378">Hydrolase</keyword>
<keyword evidence="6" id="KW-0695">RNA-directed DNA polymerase</keyword>
<dbReference type="InterPro" id="IPR041373">
    <property type="entry name" value="RT_RNaseH"/>
</dbReference>
<keyword evidence="9" id="KW-1185">Reference proteome</keyword>
<dbReference type="PANTHER" id="PTHR37984:SF11">
    <property type="entry name" value="INTEGRASE CATALYTIC DOMAIN-CONTAINING PROTEIN"/>
    <property type="match status" value="1"/>
</dbReference>
<evidence type="ECO:0000256" key="3">
    <source>
        <dbReference type="ARBA" id="ARBA00022722"/>
    </source>
</evidence>
<evidence type="ECO:0000256" key="1">
    <source>
        <dbReference type="ARBA" id="ARBA00022679"/>
    </source>
</evidence>
<evidence type="ECO:0000313" key="8">
    <source>
        <dbReference type="EMBL" id="GFN78652.1"/>
    </source>
</evidence>
<dbReference type="AlphaFoldDB" id="A0AAV3Y905"/>
<accession>A0AAV3Y905</accession>
<evidence type="ECO:0000256" key="5">
    <source>
        <dbReference type="ARBA" id="ARBA00022801"/>
    </source>
</evidence>
<dbReference type="GO" id="GO:0004519">
    <property type="term" value="F:endonuclease activity"/>
    <property type="evidence" value="ECO:0007669"/>
    <property type="project" value="UniProtKB-KW"/>
</dbReference>
<gene>
    <name evidence="8" type="ORF">PoB_000515800</name>
</gene>
<evidence type="ECO:0000313" key="9">
    <source>
        <dbReference type="Proteomes" id="UP000735302"/>
    </source>
</evidence>
<dbReference type="Proteomes" id="UP000735302">
    <property type="component" value="Unassembled WGS sequence"/>
</dbReference>
<sequence>MVNYIARFIPDFTTISEPLGLLSHKNSTWKWGEAEKRSFNKIKTSLTNNVSYFNPNLQTELVVDANPVGLGCLLTQKDSDKKVRVIACASRALTPVKQRYSQIEREVLAIIWATEHFNLYMFGTDFCIITDHKPLETIFTRTKSSPSARIERWLLRMQPYSFTVKYRPGENNPSDYLSRTQW</sequence>
<keyword evidence="1" id="KW-0808">Transferase</keyword>
<dbReference type="InterPro" id="IPR043502">
    <property type="entry name" value="DNA/RNA_pol_sf"/>
</dbReference>
<dbReference type="EMBL" id="BLXT01000592">
    <property type="protein sequence ID" value="GFN78652.1"/>
    <property type="molecule type" value="Genomic_DNA"/>
</dbReference>
<name>A0AAV3Y905_9GAST</name>
<dbReference type="InterPro" id="IPR043128">
    <property type="entry name" value="Rev_trsase/Diguanyl_cyclase"/>
</dbReference>
<protein>
    <submittedName>
        <fullName evidence="8">Gag-Pol protein</fullName>
    </submittedName>
</protein>
<evidence type="ECO:0000256" key="4">
    <source>
        <dbReference type="ARBA" id="ARBA00022759"/>
    </source>
</evidence>
<dbReference type="Pfam" id="PF17917">
    <property type="entry name" value="RT_RNaseH"/>
    <property type="match status" value="1"/>
</dbReference>
<dbReference type="SUPFAM" id="SSF56672">
    <property type="entry name" value="DNA/RNA polymerases"/>
    <property type="match status" value="1"/>
</dbReference>
<dbReference type="InterPro" id="IPR050951">
    <property type="entry name" value="Retrovirus_Pol_polyprotein"/>
</dbReference>
<organism evidence="8 9">
    <name type="scientific">Plakobranchus ocellatus</name>
    <dbReference type="NCBI Taxonomy" id="259542"/>
    <lineage>
        <taxon>Eukaryota</taxon>
        <taxon>Metazoa</taxon>
        <taxon>Spiralia</taxon>
        <taxon>Lophotrochozoa</taxon>
        <taxon>Mollusca</taxon>
        <taxon>Gastropoda</taxon>
        <taxon>Heterobranchia</taxon>
        <taxon>Euthyneura</taxon>
        <taxon>Panpulmonata</taxon>
        <taxon>Sacoglossa</taxon>
        <taxon>Placobranchoidea</taxon>
        <taxon>Plakobranchidae</taxon>
        <taxon>Plakobranchus</taxon>
    </lineage>
</organism>
<evidence type="ECO:0000256" key="6">
    <source>
        <dbReference type="ARBA" id="ARBA00022918"/>
    </source>
</evidence>